<evidence type="ECO:0000256" key="2">
    <source>
        <dbReference type="ARBA" id="ARBA00023239"/>
    </source>
</evidence>
<dbReference type="PANTHER" id="PTHR32022">
    <property type="entry name" value="D-GLUTAMATE CYCLASE, MITOCHONDRIAL"/>
    <property type="match status" value="1"/>
</dbReference>
<dbReference type="Pfam" id="PF07286">
    <property type="entry name" value="D-Glu_cyclase"/>
    <property type="match status" value="1"/>
</dbReference>
<organism evidence="4 5">
    <name type="scientific">Thalassorhabdus alkalitolerans</name>
    <dbReference type="NCBI Taxonomy" id="2282697"/>
    <lineage>
        <taxon>Bacteria</taxon>
        <taxon>Bacillati</taxon>
        <taxon>Bacillota</taxon>
        <taxon>Bacilli</taxon>
        <taxon>Bacillales</taxon>
        <taxon>Bacillaceae</taxon>
        <taxon>Thalassorhabdus</taxon>
    </lineage>
</organism>
<dbReference type="EC" id="4.2.1.-" evidence="3"/>
<dbReference type="HAMAP" id="MF_01830">
    <property type="entry name" value="Hydro_lyase"/>
    <property type="match status" value="1"/>
</dbReference>
<dbReference type="InterPro" id="IPR038021">
    <property type="entry name" value="Putative_hydro-lyase"/>
</dbReference>
<dbReference type="Gene3D" id="3.40.1640.10">
    <property type="entry name" value="PSTPO5379-like"/>
    <property type="match status" value="1"/>
</dbReference>
<dbReference type="PIRSF" id="PIRSF029755">
    <property type="entry name" value="UCP029755"/>
    <property type="match status" value="1"/>
</dbReference>
<dbReference type="InterPro" id="IPR009906">
    <property type="entry name" value="D-Glu_cyclase"/>
</dbReference>
<evidence type="ECO:0000256" key="3">
    <source>
        <dbReference type="HAMAP-Rule" id="MF_01830"/>
    </source>
</evidence>
<proteinExistence type="inferred from homology"/>
<reference evidence="5" key="1">
    <citation type="journal article" date="2019" name="Int. J. Syst. Evol. Microbiol.">
        <title>The Global Catalogue of Microorganisms (GCM) 10K type strain sequencing project: providing services to taxonomists for standard genome sequencing and annotation.</title>
        <authorList>
            <consortium name="The Broad Institute Genomics Platform"/>
            <consortium name="The Broad Institute Genome Sequencing Center for Infectious Disease"/>
            <person name="Wu L."/>
            <person name="Ma J."/>
        </authorList>
    </citation>
    <scope>NUCLEOTIDE SEQUENCE [LARGE SCALE GENOMIC DNA]</scope>
    <source>
        <strain evidence="5">CECT 7184</strain>
    </source>
</reference>
<dbReference type="RefSeq" id="WP_385937601.1">
    <property type="nucleotide sequence ID" value="NZ_JBHSOZ010000002.1"/>
</dbReference>
<comment type="caution">
    <text evidence="4">The sequence shown here is derived from an EMBL/GenBank/DDBJ whole genome shotgun (WGS) entry which is preliminary data.</text>
</comment>
<sequence>MNTPAEVREQIRAGKWNKPTTGFNFETLQANIVILPVQYAGAFKEYTRSNPKPCPVLEVIHPGSYVSELADGSDIRKDVPKYRIYRQGELVEQAEDVTEIWQNDFVTFLIGCSFTFENALIDSGIRLRHIEEKKNVAMYRTNIETVEAGPFHGPMVVSMRPVPQEQAKLAAEITEKFPRTHGGPVHIGDPREIGIQNLDQPDYGEAIELKEGEVPVFWACGVTPQEAVLRAKLPIAITHEPGHMFVMDKTYDELD</sequence>
<dbReference type="Proteomes" id="UP001596142">
    <property type="component" value="Unassembled WGS sequence"/>
</dbReference>
<comment type="similarity">
    <text evidence="1 3">Belongs to the D-glutamate cyclase family.</text>
</comment>
<dbReference type="PANTHER" id="PTHR32022:SF10">
    <property type="entry name" value="D-GLUTAMATE CYCLASE, MITOCHONDRIAL"/>
    <property type="match status" value="1"/>
</dbReference>
<dbReference type="InterPro" id="IPR016938">
    <property type="entry name" value="UPF0317"/>
</dbReference>
<dbReference type="Gene3D" id="3.30.2040.10">
    <property type="entry name" value="PSTPO5379-like domain"/>
    <property type="match status" value="1"/>
</dbReference>
<dbReference type="SUPFAM" id="SSF160920">
    <property type="entry name" value="PSTPO5379-like"/>
    <property type="match status" value="1"/>
</dbReference>
<keyword evidence="2 3" id="KW-0456">Lyase</keyword>
<dbReference type="NCBIfam" id="NF003969">
    <property type="entry name" value="PRK05463.1"/>
    <property type="match status" value="1"/>
</dbReference>
<evidence type="ECO:0000313" key="5">
    <source>
        <dbReference type="Proteomes" id="UP001596142"/>
    </source>
</evidence>
<evidence type="ECO:0000313" key="4">
    <source>
        <dbReference type="EMBL" id="MFC5711409.1"/>
    </source>
</evidence>
<gene>
    <name evidence="4" type="ORF">ACFPU1_01300</name>
</gene>
<evidence type="ECO:0000256" key="1">
    <source>
        <dbReference type="ARBA" id="ARBA00007896"/>
    </source>
</evidence>
<accession>A0ABW0YMS1</accession>
<name>A0ABW0YMS1_9BACI</name>
<protein>
    <recommendedName>
        <fullName evidence="3">Putative hydro-lyase ACFPU1_01300</fullName>
        <ecNumber evidence="3">4.2.1.-</ecNumber>
    </recommendedName>
</protein>
<keyword evidence="5" id="KW-1185">Reference proteome</keyword>
<dbReference type="EMBL" id="JBHSOZ010000002">
    <property type="protein sequence ID" value="MFC5711409.1"/>
    <property type="molecule type" value="Genomic_DNA"/>
</dbReference>